<keyword evidence="8" id="KW-0998">Cell outer membrane</keyword>
<dbReference type="PANTHER" id="PTHR30069">
    <property type="entry name" value="TONB-DEPENDENT OUTER MEMBRANE RECEPTOR"/>
    <property type="match status" value="1"/>
</dbReference>
<protein>
    <submittedName>
        <fullName evidence="10">Outer membrane vitamin B12 receptor BtuB</fullName>
    </submittedName>
</protein>
<sequence length="281" mass="31952">RNVTRDTWAIYIQDIWDVTEDLNFTLGVRHDQYDDFGGATSPRAAIVWHVQTNWDIKLLYGEAFRAPTFNELYFMNNPSRIGNPDMDAERMRTYEASVGYNISTFSARLTYFNNTITNNIRQMLVPGTRAALKFENSGGANVNGIEAEMMAELMTGVILYANYTHQRAEDKDTDKKLPDVADHKGNVGFNALLLGKLNVNMNVFMTGDLPRANGDNRKPVPGYALVDLTLILKNFYKTFEVRASAHNLFDKEYFDPSPANTVPGDYPREGVNYMLEVRYKL</sequence>
<name>A0A3B1C1A6_9ZZZZ</name>
<gene>
    <name evidence="10" type="ORF">MNBD_NITROSPINAE01-422</name>
</gene>
<keyword evidence="5" id="KW-0798">TonB box</keyword>
<dbReference type="InterPro" id="IPR036942">
    <property type="entry name" value="Beta-barrel_TonB_sf"/>
</dbReference>
<dbReference type="InterPro" id="IPR039426">
    <property type="entry name" value="TonB-dep_rcpt-like"/>
</dbReference>
<evidence type="ECO:0000256" key="6">
    <source>
        <dbReference type="ARBA" id="ARBA00023136"/>
    </source>
</evidence>
<feature type="non-terminal residue" evidence="10">
    <location>
        <position position="1"/>
    </location>
</feature>
<evidence type="ECO:0000256" key="7">
    <source>
        <dbReference type="ARBA" id="ARBA00023170"/>
    </source>
</evidence>
<dbReference type="PANTHER" id="PTHR30069:SF29">
    <property type="entry name" value="HEMOGLOBIN AND HEMOGLOBIN-HAPTOGLOBIN-BINDING PROTEIN 1-RELATED"/>
    <property type="match status" value="1"/>
</dbReference>
<dbReference type="Gene3D" id="2.40.170.20">
    <property type="entry name" value="TonB-dependent receptor, beta-barrel domain"/>
    <property type="match status" value="1"/>
</dbReference>
<dbReference type="GO" id="GO:0044718">
    <property type="term" value="P:siderophore transmembrane transport"/>
    <property type="evidence" value="ECO:0007669"/>
    <property type="project" value="TreeGrafter"/>
</dbReference>
<proteinExistence type="predicted"/>
<dbReference type="PROSITE" id="PS52016">
    <property type="entry name" value="TONB_DEPENDENT_REC_3"/>
    <property type="match status" value="1"/>
</dbReference>
<evidence type="ECO:0000256" key="1">
    <source>
        <dbReference type="ARBA" id="ARBA00004571"/>
    </source>
</evidence>
<dbReference type="EMBL" id="UOGC01000129">
    <property type="protein sequence ID" value="VAX21872.1"/>
    <property type="molecule type" value="Genomic_DNA"/>
</dbReference>
<reference evidence="10" key="1">
    <citation type="submission" date="2018-06" db="EMBL/GenBank/DDBJ databases">
        <authorList>
            <person name="Zhirakovskaya E."/>
        </authorList>
    </citation>
    <scope>NUCLEOTIDE SEQUENCE</scope>
</reference>
<dbReference type="InterPro" id="IPR000531">
    <property type="entry name" value="Beta-barrel_TonB"/>
</dbReference>
<dbReference type="GO" id="GO:0015344">
    <property type="term" value="F:siderophore uptake transmembrane transporter activity"/>
    <property type="evidence" value="ECO:0007669"/>
    <property type="project" value="TreeGrafter"/>
</dbReference>
<comment type="subcellular location">
    <subcellularLocation>
        <location evidence="1">Cell outer membrane</location>
        <topology evidence="1">Multi-pass membrane protein</topology>
    </subcellularLocation>
</comment>
<keyword evidence="3" id="KW-0812">Transmembrane</keyword>
<evidence type="ECO:0000259" key="9">
    <source>
        <dbReference type="Pfam" id="PF00593"/>
    </source>
</evidence>
<dbReference type="GO" id="GO:0009279">
    <property type="term" value="C:cell outer membrane"/>
    <property type="evidence" value="ECO:0007669"/>
    <property type="project" value="UniProtKB-SubCell"/>
</dbReference>
<evidence type="ECO:0000256" key="2">
    <source>
        <dbReference type="ARBA" id="ARBA00022448"/>
    </source>
</evidence>
<dbReference type="AlphaFoldDB" id="A0A3B1C1A6"/>
<organism evidence="10">
    <name type="scientific">hydrothermal vent metagenome</name>
    <dbReference type="NCBI Taxonomy" id="652676"/>
    <lineage>
        <taxon>unclassified sequences</taxon>
        <taxon>metagenomes</taxon>
        <taxon>ecological metagenomes</taxon>
    </lineage>
</organism>
<keyword evidence="6" id="KW-0472">Membrane</keyword>
<keyword evidence="2" id="KW-0813">Transport</keyword>
<dbReference type="Pfam" id="PF00593">
    <property type="entry name" value="TonB_dep_Rec_b-barrel"/>
    <property type="match status" value="1"/>
</dbReference>
<keyword evidence="7 10" id="KW-0675">Receptor</keyword>
<evidence type="ECO:0000256" key="4">
    <source>
        <dbReference type="ARBA" id="ARBA00022729"/>
    </source>
</evidence>
<dbReference type="SUPFAM" id="SSF56935">
    <property type="entry name" value="Porins"/>
    <property type="match status" value="1"/>
</dbReference>
<feature type="domain" description="TonB-dependent receptor-like beta-barrel" evidence="9">
    <location>
        <begin position="2"/>
        <end position="248"/>
    </location>
</feature>
<evidence type="ECO:0000256" key="5">
    <source>
        <dbReference type="ARBA" id="ARBA00023077"/>
    </source>
</evidence>
<evidence type="ECO:0000256" key="8">
    <source>
        <dbReference type="ARBA" id="ARBA00023237"/>
    </source>
</evidence>
<keyword evidence="4" id="KW-0732">Signal</keyword>
<evidence type="ECO:0000256" key="3">
    <source>
        <dbReference type="ARBA" id="ARBA00022692"/>
    </source>
</evidence>
<accession>A0A3B1C1A6</accession>
<evidence type="ECO:0000313" key="10">
    <source>
        <dbReference type="EMBL" id="VAX21872.1"/>
    </source>
</evidence>